<dbReference type="Proteomes" id="UP000190187">
    <property type="component" value="Unassembled WGS sequence"/>
</dbReference>
<protein>
    <recommendedName>
        <fullName evidence="3">Transposase</fullName>
    </recommendedName>
</protein>
<gene>
    <name evidence="1" type="ORF">BVF97_19665</name>
</gene>
<reference evidence="1 2" key="1">
    <citation type="submission" date="2017-01" db="EMBL/GenBank/DDBJ databases">
        <title>Draft Genome Sequence of Bacillus thuringiensis DNG9.</title>
        <authorList>
            <person name="Rosana A.R."/>
            <person name="Daas M.S."/>
            <person name="Acedo J.Z."/>
            <person name="Case R.J."/>
            <person name="Vederas J.C."/>
            <person name="Nateche F."/>
            <person name="Kebbouche-Gana S."/>
        </authorList>
    </citation>
    <scope>NUCLEOTIDE SEQUENCE [LARGE SCALE GENOMIC DNA]</scope>
    <source>
        <strain evidence="1 2">DNG9</strain>
    </source>
</reference>
<evidence type="ECO:0000313" key="2">
    <source>
        <dbReference type="Proteomes" id="UP000190187"/>
    </source>
</evidence>
<evidence type="ECO:0000313" key="1">
    <source>
        <dbReference type="EMBL" id="OPD49256.1"/>
    </source>
</evidence>
<dbReference type="AlphaFoldDB" id="A0ABD6R4Q2"/>
<comment type="caution">
    <text evidence="1">The sequence shown here is derived from an EMBL/GenBank/DDBJ whole genome shotgun (WGS) entry which is preliminary data.</text>
</comment>
<organism evidence="1 2">
    <name type="scientific">Bacillus thuringiensis</name>
    <dbReference type="NCBI Taxonomy" id="1428"/>
    <lineage>
        <taxon>Bacteria</taxon>
        <taxon>Bacillati</taxon>
        <taxon>Bacillota</taxon>
        <taxon>Bacilli</taxon>
        <taxon>Bacillales</taxon>
        <taxon>Bacillaceae</taxon>
        <taxon>Bacillus</taxon>
        <taxon>Bacillus cereus group</taxon>
    </lineage>
</organism>
<dbReference type="EMBL" id="MSTN01000008">
    <property type="protein sequence ID" value="OPD49256.1"/>
    <property type="molecule type" value="Genomic_DNA"/>
</dbReference>
<evidence type="ECO:0008006" key="3">
    <source>
        <dbReference type="Google" id="ProtNLM"/>
    </source>
</evidence>
<accession>A0ABD6R4Q2</accession>
<name>A0ABD6R4Q2_BACTU</name>
<proteinExistence type="predicted"/>
<sequence>MISVSIDLSNFKILKHEGCPNLYFVTVENKILRKRCACCGFVSSSVHDRKTSKVKDLDILHKTGSPPI</sequence>